<proteinExistence type="predicted"/>
<dbReference type="HOGENOM" id="CLU_036180_0_0_12"/>
<protein>
    <recommendedName>
        <fullName evidence="1">Glycoside hydrolase 123 catalytic domain-containing protein</fullName>
    </recommendedName>
</protein>
<sequence>MHVDKFHGSSIELIPRTRQVVYNNNPKPYTIYMSDYDFFLTDSLEKVLPVARPRCIEDGKSIPVFPGTIPAVQLVYAKNRGEKRAFMPLPFSIEVEGAPVRAECRSVELVPVDFPSNEKTDEGYITHDPAMLPDLLVPLNEGKIIPQTNQYNAVWIEFPGITASQKGKHNVKIVIKSDDKIVFGNGDEFRVPENAQYKTCLNLTLDVLGETLPAQTLLHTQWFHADCLASYYRVVPLGEEHWKIIDAFIEPMMSRYGINTLLTPVFTPPLDTAYGTERLTVQLADIAKQGDVYTFGFEKLERWCRISKKHGITHLEIAHLFSQWGAKYTPKIMAKENGMEKKIFGWDVPSDSPEYRKFLEQFLPALRTACAQFGYDKEHTIFHVSDEPHGDGQMENYRKAKAQIADLVEGSLIVDALSDFNFYKQGLVEHPVPANDAITPFLEAGIKNLWVYYCVGQSRRVPNRFIALPSPRTRAMGVLMYLYNIAGFLQWGYNYYYSALSKSLVDPYLKTGGLKDWPGGDPFLVYPGADGKPVSSIHAEAHREGLEDMRILALAETIKGRDAVLKIINEGFEGTMTFFHYPLEASYYTELREKIAALIRESIR</sequence>
<dbReference type="Pfam" id="PF13320">
    <property type="entry name" value="GH123_cat"/>
    <property type="match status" value="1"/>
</dbReference>
<evidence type="ECO:0000313" key="2">
    <source>
        <dbReference type="EMBL" id="AEF80684.1"/>
    </source>
</evidence>
<feature type="domain" description="Glycoside hydrolase 123 catalytic" evidence="1">
    <location>
        <begin position="222"/>
        <end position="554"/>
    </location>
</feature>
<organism evidence="2 3">
    <name type="scientific">Leadbettera azotonutricia (strain ATCC BAA-888 / DSM 13862 / ZAS-9)</name>
    <name type="common">Treponema azotonutricium</name>
    <dbReference type="NCBI Taxonomy" id="545695"/>
    <lineage>
        <taxon>Bacteria</taxon>
        <taxon>Pseudomonadati</taxon>
        <taxon>Spirochaetota</taxon>
        <taxon>Spirochaetia</taxon>
        <taxon>Spirochaetales</taxon>
        <taxon>Breznakiellaceae</taxon>
        <taxon>Leadbettera</taxon>
    </lineage>
</organism>
<dbReference type="EMBL" id="CP001841">
    <property type="protein sequence ID" value="AEF80684.1"/>
    <property type="molecule type" value="Genomic_DNA"/>
</dbReference>
<dbReference type="InParanoid" id="F5Y913"/>
<dbReference type="eggNOG" id="ENOG502Z7VY">
    <property type="taxonomic scope" value="Bacteria"/>
</dbReference>
<accession>F5Y913</accession>
<evidence type="ECO:0000313" key="3">
    <source>
        <dbReference type="Proteomes" id="UP000009222"/>
    </source>
</evidence>
<evidence type="ECO:0000259" key="1">
    <source>
        <dbReference type="Pfam" id="PF13320"/>
    </source>
</evidence>
<reference evidence="3" key="1">
    <citation type="submission" date="2009-12" db="EMBL/GenBank/DDBJ databases">
        <title>Complete sequence of Treponema azotonutricium strain ZAS-9.</title>
        <authorList>
            <person name="Tetu S.G."/>
            <person name="Matson E."/>
            <person name="Ren Q."/>
            <person name="Seshadri R."/>
            <person name="Elbourne L."/>
            <person name="Hassan K.A."/>
            <person name="Durkin A."/>
            <person name="Radune D."/>
            <person name="Mohamoud Y."/>
            <person name="Shay R."/>
            <person name="Jin S."/>
            <person name="Zhang X."/>
            <person name="Lucey K."/>
            <person name="Ballor N.R."/>
            <person name="Ottesen E."/>
            <person name="Rosenthal R."/>
            <person name="Allen A."/>
            <person name="Leadbetter J.R."/>
            <person name="Paulsen I.T."/>
        </authorList>
    </citation>
    <scope>NUCLEOTIDE SEQUENCE [LARGE SCALE GENOMIC DNA]</scope>
    <source>
        <strain evidence="3">ATCC BAA-888 / DSM 13862 / ZAS-9</strain>
    </source>
</reference>
<gene>
    <name evidence="2" type="ordered locus">TREAZ_0869</name>
</gene>
<dbReference type="AlphaFoldDB" id="F5Y913"/>
<dbReference type="STRING" id="545695.TREAZ_0869"/>
<dbReference type="Proteomes" id="UP000009222">
    <property type="component" value="Chromosome"/>
</dbReference>
<reference evidence="2 3" key="2">
    <citation type="journal article" date="2011" name="ISME J.">
        <title>RNA-seq reveals cooperative metabolic interactions between two termite-gut spirochete species in co-culture.</title>
        <authorList>
            <person name="Rosenthal A.Z."/>
            <person name="Matson E.G."/>
            <person name="Eldar A."/>
            <person name="Leadbetter J.R."/>
        </authorList>
    </citation>
    <scope>NUCLEOTIDE SEQUENCE [LARGE SCALE GENOMIC DNA]</scope>
    <source>
        <strain evidence="3">ATCC BAA-888 / DSM 13862 / ZAS-9</strain>
    </source>
</reference>
<name>F5Y913_LEAAZ</name>
<dbReference type="KEGG" id="taz:TREAZ_0869"/>
<dbReference type="InterPro" id="IPR025150">
    <property type="entry name" value="GH123_cat"/>
</dbReference>
<keyword evidence="3" id="KW-1185">Reference proteome</keyword>